<dbReference type="RefSeq" id="WP_340520097.1">
    <property type="nucleotide sequence ID" value="NZ_JBBLXS010000151.1"/>
</dbReference>
<keyword evidence="2" id="KW-1185">Reference proteome</keyword>
<proteinExistence type="predicted"/>
<gene>
    <name evidence="1" type="ORF">WMG39_13235</name>
</gene>
<dbReference type="Proteomes" id="UP001384579">
    <property type="component" value="Unassembled WGS sequence"/>
</dbReference>
<evidence type="ECO:0000313" key="1">
    <source>
        <dbReference type="EMBL" id="MEK0185801.1"/>
    </source>
</evidence>
<name>A0ABU8YN39_9CYAN</name>
<sequence>MKYLNILTLMFFWTTLSITSPVKPDQWPAFTNSNNNVNSLEQILTPRNIEGETQPTEYQQDTILFGDILPVATFCLSLVCFCFNSPTEPD</sequence>
<accession>A0ABU8YN39</accession>
<comment type="caution">
    <text evidence="1">The sequence shown here is derived from an EMBL/GenBank/DDBJ whole genome shotgun (WGS) entry which is preliminary data.</text>
</comment>
<evidence type="ECO:0000313" key="2">
    <source>
        <dbReference type="Proteomes" id="UP001384579"/>
    </source>
</evidence>
<protein>
    <submittedName>
        <fullName evidence="1">Uncharacterized protein</fullName>
    </submittedName>
</protein>
<reference evidence="1 2" key="1">
    <citation type="journal article" date="2020" name="Harmful Algae">
        <title>Molecular and morphological characterization of a novel dihydroanatoxin-a producing Microcoleus species (cyanobacteria) from the Russian River, California, USA.</title>
        <authorList>
            <person name="Conklin K.Y."/>
            <person name="Stancheva R."/>
            <person name="Otten T.G."/>
            <person name="Fadness R."/>
            <person name="Boyer G.L."/>
            <person name="Read B."/>
            <person name="Zhang X."/>
            <person name="Sheath R.G."/>
        </authorList>
    </citation>
    <scope>NUCLEOTIDE SEQUENCE [LARGE SCALE GENOMIC DNA]</scope>
    <source>
        <strain evidence="1 2">PTRS2</strain>
    </source>
</reference>
<dbReference type="EMBL" id="JBBLXS010000151">
    <property type="protein sequence ID" value="MEK0185801.1"/>
    <property type="molecule type" value="Genomic_DNA"/>
</dbReference>
<organism evidence="1 2">
    <name type="scientific">Microcoleus anatoxicus PTRS2</name>
    <dbReference type="NCBI Taxonomy" id="2705321"/>
    <lineage>
        <taxon>Bacteria</taxon>
        <taxon>Bacillati</taxon>
        <taxon>Cyanobacteriota</taxon>
        <taxon>Cyanophyceae</taxon>
        <taxon>Oscillatoriophycideae</taxon>
        <taxon>Oscillatoriales</taxon>
        <taxon>Microcoleaceae</taxon>
        <taxon>Microcoleus</taxon>
        <taxon>Microcoleus anatoxicus</taxon>
    </lineage>
</organism>